<dbReference type="PANTHER" id="PTHR13220:SF11">
    <property type="entry name" value="TIMELESS-INTERACTING PROTEIN"/>
    <property type="match status" value="1"/>
</dbReference>
<comment type="subcellular location">
    <subcellularLocation>
        <location evidence="1 7">Nucleus</location>
    </subcellularLocation>
</comment>
<feature type="compositionally biased region" description="Acidic residues" evidence="8">
    <location>
        <begin position="240"/>
        <end position="258"/>
    </location>
</feature>
<name>A0A6A6Q6S2_9PEZI</name>
<keyword evidence="5 7" id="KW-0539">Nucleus</keyword>
<dbReference type="GO" id="GO:0043111">
    <property type="term" value="P:replication fork arrest"/>
    <property type="evidence" value="ECO:0007669"/>
    <property type="project" value="TreeGrafter"/>
</dbReference>
<evidence type="ECO:0000256" key="7">
    <source>
        <dbReference type="RuleBase" id="RU366049"/>
    </source>
</evidence>
<evidence type="ECO:0000313" key="10">
    <source>
        <dbReference type="EMBL" id="KAF2487771.1"/>
    </source>
</evidence>
<comment type="similarity">
    <text evidence="2 7">Belongs to the CSM3 family.</text>
</comment>
<keyword evidence="6 7" id="KW-0131">Cell cycle</keyword>
<feature type="compositionally biased region" description="Acidic residues" evidence="8">
    <location>
        <begin position="285"/>
        <end position="299"/>
    </location>
</feature>
<dbReference type="GO" id="GO:0003677">
    <property type="term" value="F:DNA binding"/>
    <property type="evidence" value="ECO:0007669"/>
    <property type="project" value="TreeGrafter"/>
</dbReference>
<feature type="region of interest" description="Disordered" evidence="8">
    <location>
        <begin position="162"/>
        <end position="187"/>
    </location>
</feature>
<accession>A0A6A6Q6S2</accession>
<dbReference type="Proteomes" id="UP000799767">
    <property type="component" value="Unassembled WGS sequence"/>
</dbReference>
<proteinExistence type="inferred from homology"/>
<organism evidence="10 11">
    <name type="scientific">Neohortaea acidophila</name>
    <dbReference type="NCBI Taxonomy" id="245834"/>
    <lineage>
        <taxon>Eukaryota</taxon>
        <taxon>Fungi</taxon>
        <taxon>Dikarya</taxon>
        <taxon>Ascomycota</taxon>
        <taxon>Pezizomycotina</taxon>
        <taxon>Dothideomycetes</taxon>
        <taxon>Dothideomycetidae</taxon>
        <taxon>Mycosphaerellales</taxon>
        <taxon>Teratosphaeriaceae</taxon>
        <taxon>Neohortaea</taxon>
    </lineage>
</organism>
<dbReference type="InterPro" id="IPR012923">
    <property type="entry name" value="Csm3"/>
</dbReference>
<feature type="region of interest" description="Disordered" evidence="8">
    <location>
        <begin position="215"/>
        <end position="299"/>
    </location>
</feature>
<evidence type="ECO:0000256" key="3">
    <source>
        <dbReference type="ARBA" id="ARBA00022763"/>
    </source>
</evidence>
<gene>
    <name evidence="10" type="ORF">BDY17DRAFT_320287</name>
</gene>
<evidence type="ECO:0000256" key="5">
    <source>
        <dbReference type="ARBA" id="ARBA00023242"/>
    </source>
</evidence>
<evidence type="ECO:0000313" key="11">
    <source>
        <dbReference type="Proteomes" id="UP000799767"/>
    </source>
</evidence>
<evidence type="ECO:0000256" key="1">
    <source>
        <dbReference type="ARBA" id="ARBA00004123"/>
    </source>
</evidence>
<evidence type="ECO:0000259" key="9">
    <source>
        <dbReference type="Pfam" id="PF07962"/>
    </source>
</evidence>
<feature type="domain" description="Chromosome segregation in meiosis protein 3" evidence="9">
    <location>
        <begin position="73"/>
        <end position="155"/>
    </location>
</feature>
<feature type="region of interest" description="Disordered" evidence="8">
    <location>
        <begin position="38"/>
        <end position="57"/>
    </location>
</feature>
<evidence type="ECO:0000256" key="4">
    <source>
        <dbReference type="ARBA" id="ARBA00022880"/>
    </source>
</evidence>
<feature type="compositionally biased region" description="Low complexity" evidence="8">
    <location>
        <begin position="215"/>
        <end position="226"/>
    </location>
</feature>
<dbReference type="InterPro" id="IPR040038">
    <property type="entry name" value="TIPIN/Csm3/Swi3"/>
</dbReference>
<dbReference type="EMBL" id="MU001631">
    <property type="protein sequence ID" value="KAF2487771.1"/>
    <property type="molecule type" value="Genomic_DNA"/>
</dbReference>
<evidence type="ECO:0000256" key="8">
    <source>
        <dbReference type="SAM" id="MobiDB-lite"/>
    </source>
</evidence>
<keyword evidence="11" id="KW-1185">Reference proteome</keyword>
<comment type="function">
    <text evidence="7">Plays an important role in the control of DNA replication and the maintenance of replication fork stability.</text>
</comment>
<sequence>MPSATTTNPTTSSHDENGFTTYFDDAVEDFLKDLPLDKDNASANRSNARAEESTTKDIDEEVRIKRARRPTAKLDDTRLLSSNGIPRLRKISKTRLKFRGKGHEFTDIANLLSMYQLWLDDLFPKAKFRDALGMVEAVGHKKRLQVMRKAWIDETKPFRNNETTVEEEEVRMSGGLPGDTGRGADAEAEEVGVSGVVTAAHSTSIDAPDDDELDALLAENTNATTTQKASQPPPQRGPFEEEDIDDDELEALLAEEPEANTVAKQASAPMSNDKATGRTPPREDDFADEEDAMADMDLW</sequence>
<evidence type="ECO:0000256" key="6">
    <source>
        <dbReference type="ARBA" id="ARBA00023306"/>
    </source>
</evidence>
<feature type="compositionally biased region" description="Polar residues" evidence="8">
    <location>
        <begin position="262"/>
        <end position="274"/>
    </location>
</feature>
<evidence type="ECO:0000256" key="2">
    <source>
        <dbReference type="ARBA" id="ARBA00006075"/>
    </source>
</evidence>
<dbReference type="GO" id="GO:0031298">
    <property type="term" value="C:replication fork protection complex"/>
    <property type="evidence" value="ECO:0007669"/>
    <property type="project" value="TreeGrafter"/>
</dbReference>
<dbReference type="RefSeq" id="XP_033594340.1">
    <property type="nucleotide sequence ID" value="XM_033736423.1"/>
</dbReference>
<reference evidence="10" key="1">
    <citation type="journal article" date="2020" name="Stud. Mycol.">
        <title>101 Dothideomycetes genomes: a test case for predicting lifestyles and emergence of pathogens.</title>
        <authorList>
            <person name="Haridas S."/>
            <person name="Albert R."/>
            <person name="Binder M."/>
            <person name="Bloem J."/>
            <person name="Labutti K."/>
            <person name="Salamov A."/>
            <person name="Andreopoulos B."/>
            <person name="Baker S."/>
            <person name="Barry K."/>
            <person name="Bills G."/>
            <person name="Bluhm B."/>
            <person name="Cannon C."/>
            <person name="Castanera R."/>
            <person name="Culley D."/>
            <person name="Daum C."/>
            <person name="Ezra D."/>
            <person name="Gonzalez J."/>
            <person name="Henrissat B."/>
            <person name="Kuo A."/>
            <person name="Liang C."/>
            <person name="Lipzen A."/>
            <person name="Lutzoni F."/>
            <person name="Magnuson J."/>
            <person name="Mondo S."/>
            <person name="Nolan M."/>
            <person name="Ohm R."/>
            <person name="Pangilinan J."/>
            <person name="Park H.-J."/>
            <person name="Ramirez L."/>
            <person name="Alfaro M."/>
            <person name="Sun H."/>
            <person name="Tritt A."/>
            <person name="Yoshinaga Y."/>
            <person name="Zwiers L.-H."/>
            <person name="Turgeon B."/>
            <person name="Goodwin S."/>
            <person name="Spatafora J."/>
            <person name="Crous P."/>
            <person name="Grigoriev I."/>
        </authorList>
    </citation>
    <scope>NUCLEOTIDE SEQUENCE</scope>
    <source>
        <strain evidence="10">CBS 113389</strain>
    </source>
</reference>
<keyword evidence="4" id="KW-0236">DNA replication inhibitor</keyword>
<dbReference type="GO" id="GO:0006974">
    <property type="term" value="P:DNA damage response"/>
    <property type="evidence" value="ECO:0007669"/>
    <property type="project" value="UniProtKB-KW"/>
</dbReference>
<dbReference type="Pfam" id="PF07962">
    <property type="entry name" value="Swi3"/>
    <property type="match status" value="1"/>
</dbReference>
<keyword evidence="3 7" id="KW-0227">DNA damage</keyword>
<dbReference type="GeneID" id="54477425"/>
<dbReference type="AlphaFoldDB" id="A0A6A6Q6S2"/>
<dbReference type="GO" id="GO:0031297">
    <property type="term" value="P:replication fork processing"/>
    <property type="evidence" value="ECO:0007669"/>
    <property type="project" value="UniProtKB-UniRule"/>
</dbReference>
<dbReference type="PANTHER" id="PTHR13220">
    <property type="entry name" value="TIMELESS INTERACTING-RELATED"/>
    <property type="match status" value="1"/>
</dbReference>
<protein>
    <recommendedName>
        <fullName evidence="7">Chromosome segregation in meiosis protein</fullName>
    </recommendedName>
</protein>
<dbReference type="OrthoDB" id="437078at2759"/>
<feature type="compositionally biased region" description="Basic and acidic residues" evidence="8">
    <location>
        <begin position="48"/>
        <end position="57"/>
    </location>
</feature>
<dbReference type="GO" id="GO:0000076">
    <property type="term" value="P:DNA replication checkpoint signaling"/>
    <property type="evidence" value="ECO:0007669"/>
    <property type="project" value="UniProtKB-UniRule"/>
</dbReference>